<dbReference type="NCBIfam" id="TIGR00373">
    <property type="entry name" value="transcription factor E"/>
    <property type="match status" value="1"/>
</dbReference>
<keyword evidence="8" id="KW-1185">Reference proteome</keyword>
<dbReference type="InterPro" id="IPR036390">
    <property type="entry name" value="WH_DNA-bd_sf"/>
</dbReference>
<name>A0A8T8K555_9EURY</name>
<evidence type="ECO:0000256" key="5">
    <source>
        <dbReference type="NCBIfam" id="TIGR00373"/>
    </source>
</evidence>
<dbReference type="KEGG" id="meme:HYG87_07705"/>
<dbReference type="InterPro" id="IPR039997">
    <property type="entry name" value="TFE"/>
</dbReference>
<comment type="function">
    <text evidence="4">Transcription factor that plays a role in the activation of archaeal genes transcribed by RNA polymerase. Facilitates transcription initiation by enhancing TATA-box recognition by TATA-box-binding protein (Tbp), and transcription factor B (Tfb) and RNA polymerase recruitment. Not absolutely required for transcription in vitro, but particularly important in cases where Tbp or Tfb function is not optimal. It dynamically alters the nucleic acid-binding properties of RNA polymerases by stabilizing the initiation complex and destabilizing elongation complexes. Seems to translocate with the RNA polymerase following initiation and acts by binding to the non template strand of the transcription bubble in elongation complexes.</text>
</comment>
<dbReference type="Proteomes" id="UP000681041">
    <property type="component" value="Chromosome"/>
</dbReference>
<evidence type="ECO:0000313" key="7">
    <source>
        <dbReference type="EMBL" id="QUH23654.1"/>
    </source>
</evidence>
<comment type="similarity">
    <text evidence="4">Belongs to the TFE family.</text>
</comment>
<dbReference type="PIRSF" id="PIRSF006373">
    <property type="entry name" value="TF_E_archaea"/>
    <property type="match status" value="1"/>
</dbReference>
<dbReference type="RefSeq" id="WP_211532610.1">
    <property type="nucleotide sequence ID" value="NZ_CP058560.1"/>
</dbReference>
<evidence type="ECO:0000256" key="4">
    <source>
        <dbReference type="HAMAP-Rule" id="MF_01909"/>
    </source>
</evidence>
<reference evidence="7" key="1">
    <citation type="submission" date="2020-07" db="EMBL/GenBank/DDBJ databases">
        <title>Methanobacterium. sp. MethCan genome.</title>
        <authorList>
            <person name="Postec A."/>
            <person name="Quemeneur M."/>
        </authorList>
    </citation>
    <scope>NUCLEOTIDE SEQUENCE</scope>
    <source>
        <strain evidence="7">MethCAN</strain>
    </source>
</reference>
<dbReference type="AlphaFoldDB" id="A0A8T8K555"/>
<dbReference type="InterPro" id="IPR002853">
    <property type="entry name" value="TFIIE_asu"/>
</dbReference>
<keyword evidence="2 4" id="KW-0238">DNA-binding</keyword>
<organism evidence="7 8">
    <name type="scientific">Methanobacterium alkalithermotolerans</name>
    <dbReference type="NCBI Taxonomy" id="2731220"/>
    <lineage>
        <taxon>Archaea</taxon>
        <taxon>Methanobacteriati</taxon>
        <taxon>Methanobacteriota</taxon>
        <taxon>Methanomada group</taxon>
        <taxon>Methanobacteria</taxon>
        <taxon>Methanobacteriales</taxon>
        <taxon>Methanobacteriaceae</taxon>
        <taxon>Methanobacterium</taxon>
    </lineage>
</organism>
<dbReference type="GO" id="GO:0006367">
    <property type="term" value="P:transcription initiation at RNA polymerase II promoter"/>
    <property type="evidence" value="ECO:0007669"/>
    <property type="project" value="InterPro"/>
</dbReference>
<keyword evidence="3 4" id="KW-0804">Transcription</keyword>
<dbReference type="InterPro" id="IPR036388">
    <property type="entry name" value="WH-like_DNA-bd_sf"/>
</dbReference>
<dbReference type="OrthoDB" id="5935at2157"/>
<dbReference type="PANTHER" id="PTHR13097">
    <property type="entry name" value="TRANSCRIPTION INITIATION FACTOR IIE, ALPHA SUBUNIT"/>
    <property type="match status" value="1"/>
</dbReference>
<dbReference type="InterPro" id="IPR024550">
    <property type="entry name" value="TFIIEa/SarR/Rpc3_HTH_dom"/>
</dbReference>
<dbReference type="PANTHER" id="PTHR13097:SF7">
    <property type="entry name" value="GENERAL TRANSCRIPTION FACTOR IIE SUBUNIT 1"/>
    <property type="match status" value="1"/>
</dbReference>
<protein>
    <recommendedName>
        <fullName evidence="4 5">Transcription factor E</fullName>
        <shortName evidence="4">TFE</shortName>
    </recommendedName>
    <alternativeName>
        <fullName evidence="4">TFIIE subunit alpha homolog</fullName>
    </alternativeName>
    <alternativeName>
        <fullName evidence="4">Transcription initiation factor TFIIE</fullName>
    </alternativeName>
</protein>
<dbReference type="EMBL" id="CP058560">
    <property type="protein sequence ID" value="QUH23654.1"/>
    <property type="molecule type" value="Genomic_DNA"/>
</dbReference>
<sequence length="178" mass="20858">MFNDPIVLELINDVIDEEDEGSISIVECLIKGKVTDEEIAETTELRLNIVRRVLYKLYDAGLASYKRSKDPETQWYTYTWKFETERVNDMIKRRHQEIVTQLKEILEYEENNMFFACKSNDCRCSFEEASENGFICPKCNGEMEYMDNTPVIKQIKEELSLYESHGFEIDFGVAESNS</sequence>
<accession>A0A8T8K555</accession>
<evidence type="ECO:0000256" key="3">
    <source>
        <dbReference type="ARBA" id="ARBA00023163"/>
    </source>
</evidence>
<feature type="domain" description="HTH TFE/IIEalpha-type" evidence="6">
    <location>
        <begin position="3"/>
        <end position="88"/>
    </location>
</feature>
<dbReference type="GO" id="GO:0003677">
    <property type="term" value="F:DNA binding"/>
    <property type="evidence" value="ECO:0007669"/>
    <property type="project" value="UniProtKB-KW"/>
</dbReference>
<dbReference type="PROSITE" id="PS51344">
    <property type="entry name" value="HTH_TFE_IIE"/>
    <property type="match status" value="1"/>
</dbReference>
<dbReference type="NCBIfam" id="NF004910">
    <property type="entry name" value="PRK06266.1"/>
    <property type="match status" value="1"/>
</dbReference>
<dbReference type="GeneID" id="64820640"/>
<evidence type="ECO:0000259" key="6">
    <source>
        <dbReference type="PROSITE" id="PS51344"/>
    </source>
</evidence>
<dbReference type="InterPro" id="IPR016481">
    <property type="entry name" value="TF_E_archaea"/>
</dbReference>
<dbReference type="GO" id="GO:0006355">
    <property type="term" value="P:regulation of DNA-templated transcription"/>
    <property type="evidence" value="ECO:0007669"/>
    <property type="project" value="UniProtKB-UniRule"/>
</dbReference>
<comment type="domain">
    <text evidence="4">The winged helix domain is involved in binding to DNA in the preinitiation complex.</text>
</comment>
<dbReference type="HAMAP" id="MF_01909">
    <property type="entry name" value="TFE_arch"/>
    <property type="match status" value="1"/>
</dbReference>
<dbReference type="Gene3D" id="1.10.10.10">
    <property type="entry name" value="Winged helix-like DNA-binding domain superfamily/Winged helix DNA-binding domain"/>
    <property type="match status" value="1"/>
</dbReference>
<evidence type="ECO:0000313" key="8">
    <source>
        <dbReference type="Proteomes" id="UP000681041"/>
    </source>
</evidence>
<dbReference type="SUPFAM" id="SSF46785">
    <property type="entry name" value="Winged helix' DNA-binding domain"/>
    <property type="match status" value="1"/>
</dbReference>
<proteinExistence type="inferred from homology"/>
<keyword evidence="1 4" id="KW-0805">Transcription regulation</keyword>
<comment type="subunit">
    <text evidence="4">Monomer. Interaction with RNA polymerase subunits RpoF and RpoE is necessary for Tfe stimulatory transcription activity. Able to interact with Tbp and RNA polymerase in the absence of DNA promoter. Interacts both with the preinitiation and elongation complexes.</text>
</comment>
<dbReference type="SMART" id="SM00531">
    <property type="entry name" value="TFIIE"/>
    <property type="match status" value="1"/>
</dbReference>
<gene>
    <name evidence="4 7" type="primary">tfe</name>
    <name evidence="7" type="ORF">HYG87_07705</name>
</gene>
<evidence type="ECO:0000256" key="1">
    <source>
        <dbReference type="ARBA" id="ARBA00023015"/>
    </source>
</evidence>
<dbReference type="Pfam" id="PF02002">
    <property type="entry name" value="TFIIE_alpha"/>
    <property type="match status" value="1"/>
</dbReference>
<dbReference type="InterPro" id="IPR017919">
    <property type="entry name" value="TFIIE/TFIIEa_HTH"/>
</dbReference>
<evidence type="ECO:0000256" key="2">
    <source>
        <dbReference type="ARBA" id="ARBA00023125"/>
    </source>
</evidence>